<evidence type="ECO:0000256" key="10">
    <source>
        <dbReference type="ARBA" id="ARBA00025182"/>
    </source>
</evidence>
<comment type="function">
    <text evidence="10 11">Involved in protein export. Participates in an early event of protein translocation.</text>
</comment>
<dbReference type="Proteomes" id="UP000233654">
    <property type="component" value="Unassembled WGS sequence"/>
</dbReference>
<keyword evidence="5 11" id="KW-0812">Transmembrane</keyword>
<dbReference type="AlphaFoldDB" id="A0A2N3G685"/>
<evidence type="ECO:0000256" key="9">
    <source>
        <dbReference type="ARBA" id="ARBA00023136"/>
    </source>
</evidence>
<evidence type="ECO:0000313" key="13">
    <source>
        <dbReference type="Proteomes" id="UP000233654"/>
    </source>
</evidence>
<comment type="caution">
    <text evidence="12">The sequence shown here is derived from an EMBL/GenBank/DDBJ whole genome shotgun (WGS) entry which is preliminary data.</text>
</comment>
<keyword evidence="7 11" id="KW-1133">Transmembrane helix</keyword>
<evidence type="ECO:0000256" key="11">
    <source>
        <dbReference type="RuleBase" id="RU365087"/>
    </source>
</evidence>
<dbReference type="InterPro" id="IPR004692">
    <property type="entry name" value="SecG"/>
</dbReference>
<evidence type="ECO:0000256" key="5">
    <source>
        <dbReference type="ARBA" id="ARBA00022692"/>
    </source>
</evidence>
<keyword evidence="3 11" id="KW-0813">Transport</keyword>
<gene>
    <name evidence="12" type="primary">secG</name>
    <name evidence="12" type="ORF">CVT63_03825</name>
</gene>
<accession>A0A2N3G685</accession>
<comment type="similarity">
    <text evidence="2 11">Belongs to the SecG family.</text>
</comment>
<dbReference type="NCBIfam" id="TIGR00810">
    <property type="entry name" value="secG"/>
    <property type="match status" value="1"/>
</dbReference>
<evidence type="ECO:0000313" key="12">
    <source>
        <dbReference type="EMBL" id="PKQ28227.1"/>
    </source>
</evidence>
<comment type="subcellular location">
    <subcellularLocation>
        <location evidence="1 11">Cell membrane</location>
        <topology evidence="1 11">Multi-pass membrane protein</topology>
    </subcellularLocation>
</comment>
<dbReference type="EMBL" id="PHEX01000026">
    <property type="protein sequence ID" value="PKQ28227.1"/>
    <property type="molecule type" value="Genomic_DNA"/>
</dbReference>
<evidence type="ECO:0000256" key="6">
    <source>
        <dbReference type="ARBA" id="ARBA00022927"/>
    </source>
</evidence>
<evidence type="ECO:0000256" key="2">
    <source>
        <dbReference type="ARBA" id="ARBA00008445"/>
    </source>
</evidence>
<feature type="transmembrane region" description="Helical" evidence="11">
    <location>
        <begin position="7"/>
        <end position="25"/>
    </location>
</feature>
<dbReference type="PANTHER" id="PTHR34182:SF1">
    <property type="entry name" value="PROTEIN-EXPORT MEMBRANE PROTEIN SECG"/>
    <property type="match status" value="1"/>
</dbReference>
<reference evidence="12 13" key="1">
    <citation type="journal article" date="2017" name="ISME J.">
        <title>Potential for microbial H2 and metal transformations associated with novel bacteria and archaea in deep terrestrial subsurface sediments.</title>
        <authorList>
            <person name="Hernsdorf A.W."/>
            <person name="Amano Y."/>
            <person name="Miyakawa K."/>
            <person name="Ise K."/>
            <person name="Suzuki Y."/>
            <person name="Anantharaman K."/>
            <person name="Probst A."/>
            <person name="Burstein D."/>
            <person name="Thomas B.C."/>
            <person name="Banfield J.F."/>
        </authorList>
    </citation>
    <scope>NUCLEOTIDE SEQUENCE [LARGE SCALE GENOMIC DNA]</scope>
    <source>
        <strain evidence="12">HGW-Actinobacteria-3</strain>
    </source>
</reference>
<dbReference type="PANTHER" id="PTHR34182">
    <property type="entry name" value="PROTEIN-EXPORT MEMBRANE PROTEIN SECG"/>
    <property type="match status" value="1"/>
</dbReference>
<dbReference type="GO" id="GO:0015450">
    <property type="term" value="F:protein-transporting ATPase activity"/>
    <property type="evidence" value="ECO:0007669"/>
    <property type="project" value="UniProtKB-UniRule"/>
</dbReference>
<proteinExistence type="inferred from homology"/>
<dbReference type="GO" id="GO:0009306">
    <property type="term" value="P:protein secretion"/>
    <property type="evidence" value="ECO:0007669"/>
    <property type="project" value="UniProtKB-UniRule"/>
</dbReference>
<evidence type="ECO:0000256" key="4">
    <source>
        <dbReference type="ARBA" id="ARBA00022475"/>
    </source>
</evidence>
<keyword evidence="9 11" id="KW-0472">Membrane</keyword>
<name>A0A2N3G685_9ACTN</name>
<keyword evidence="8 11" id="KW-0811">Translocation</keyword>
<dbReference type="PRINTS" id="PR01651">
    <property type="entry name" value="SECGEXPORT"/>
</dbReference>
<dbReference type="GO" id="GO:0065002">
    <property type="term" value="P:intracellular protein transmembrane transport"/>
    <property type="evidence" value="ECO:0007669"/>
    <property type="project" value="TreeGrafter"/>
</dbReference>
<keyword evidence="6 11" id="KW-0653">Protein transport</keyword>
<dbReference type="Pfam" id="PF03840">
    <property type="entry name" value="SecG"/>
    <property type="match status" value="1"/>
</dbReference>
<evidence type="ECO:0000256" key="8">
    <source>
        <dbReference type="ARBA" id="ARBA00023010"/>
    </source>
</evidence>
<evidence type="ECO:0000256" key="3">
    <source>
        <dbReference type="ARBA" id="ARBA00022448"/>
    </source>
</evidence>
<keyword evidence="4 11" id="KW-1003">Cell membrane</keyword>
<evidence type="ECO:0000256" key="1">
    <source>
        <dbReference type="ARBA" id="ARBA00004651"/>
    </source>
</evidence>
<protein>
    <recommendedName>
        <fullName evidence="11">Protein-export membrane protein SecG</fullName>
    </recommendedName>
</protein>
<dbReference type="GO" id="GO:0043952">
    <property type="term" value="P:protein transport by the Sec complex"/>
    <property type="evidence" value="ECO:0007669"/>
    <property type="project" value="TreeGrafter"/>
</dbReference>
<organism evidence="12 13">
    <name type="scientific">Candidatus Anoxymicrobium japonicum</name>
    <dbReference type="NCBI Taxonomy" id="2013648"/>
    <lineage>
        <taxon>Bacteria</taxon>
        <taxon>Bacillati</taxon>
        <taxon>Actinomycetota</taxon>
        <taxon>Candidatus Geothermincolia</taxon>
        <taxon>Candidatus Geothermincolales</taxon>
        <taxon>Candidatus Anoxymicrobiaceae</taxon>
        <taxon>Candidatus Anoxymicrobium</taxon>
    </lineage>
</organism>
<evidence type="ECO:0000256" key="7">
    <source>
        <dbReference type="ARBA" id="ARBA00022989"/>
    </source>
</evidence>
<feature type="transmembrane region" description="Helical" evidence="11">
    <location>
        <begin position="58"/>
        <end position="78"/>
    </location>
</feature>
<dbReference type="GO" id="GO:0005886">
    <property type="term" value="C:plasma membrane"/>
    <property type="evidence" value="ECO:0007669"/>
    <property type="project" value="UniProtKB-SubCell"/>
</dbReference>
<sequence>MNILKVVVLVIHIAVSIGLVVSVLLHTGSGGGLSSLLGGASGGLFSGTSIVEKNLDRITIVLGVVFGTTTLFLVWTLAPK</sequence>